<name>A0ABD3XN08_SINWO</name>
<dbReference type="EMBL" id="JBJQND010000002">
    <property type="protein sequence ID" value="KAL3887070.1"/>
    <property type="molecule type" value="Genomic_DNA"/>
</dbReference>
<evidence type="ECO:0000313" key="2">
    <source>
        <dbReference type="Proteomes" id="UP001634394"/>
    </source>
</evidence>
<feature type="non-terminal residue" evidence="1">
    <location>
        <position position="1"/>
    </location>
</feature>
<gene>
    <name evidence="1" type="ORF">ACJMK2_027026</name>
</gene>
<protein>
    <recommendedName>
        <fullName evidence="3">ShKT domain-containing protein</fullName>
    </recommendedName>
</protein>
<proteinExistence type="predicted"/>
<dbReference type="AlphaFoldDB" id="A0ABD3XN08"/>
<accession>A0ABD3XN08</accession>
<organism evidence="1 2">
    <name type="scientific">Sinanodonta woodiana</name>
    <name type="common">Chinese pond mussel</name>
    <name type="synonym">Anodonta woodiana</name>
    <dbReference type="NCBI Taxonomy" id="1069815"/>
    <lineage>
        <taxon>Eukaryota</taxon>
        <taxon>Metazoa</taxon>
        <taxon>Spiralia</taxon>
        <taxon>Lophotrochozoa</taxon>
        <taxon>Mollusca</taxon>
        <taxon>Bivalvia</taxon>
        <taxon>Autobranchia</taxon>
        <taxon>Heteroconchia</taxon>
        <taxon>Palaeoheterodonta</taxon>
        <taxon>Unionida</taxon>
        <taxon>Unionoidea</taxon>
        <taxon>Unionidae</taxon>
        <taxon>Unioninae</taxon>
        <taxon>Sinanodonta</taxon>
    </lineage>
</organism>
<keyword evidence="2" id="KW-1185">Reference proteome</keyword>
<evidence type="ECO:0008006" key="3">
    <source>
        <dbReference type="Google" id="ProtNLM"/>
    </source>
</evidence>
<comment type="caution">
    <text evidence="1">The sequence shown here is derived from an EMBL/GenBank/DDBJ whole genome shotgun (WGS) entry which is preliminary data.</text>
</comment>
<dbReference type="Proteomes" id="UP001634394">
    <property type="component" value="Unassembled WGS sequence"/>
</dbReference>
<evidence type="ECO:0000313" key="1">
    <source>
        <dbReference type="EMBL" id="KAL3887070.1"/>
    </source>
</evidence>
<reference evidence="1 2" key="1">
    <citation type="submission" date="2024-11" db="EMBL/GenBank/DDBJ databases">
        <title>Chromosome-level genome assembly of the freshwater bivalve Anodonta woodiana.</title>
        <authorList>
            <person name="Chen X."/>
        </authorList>
    </citation>
    <scope>NUCLEOTIDE SEQUENCE [LARGE SCALE GENOMIC DNA]</scope>
    <source>
        <strain evidence="1">MN2024</strain>
        <tissue evidence="1">Gills</tissue>
    </source>
</reference>
<sequence length="107" mass="11731">ICVDSANFSCSTPVVKDLVCTDPRTASNYCRKTCQYCDRDVVPFNADSCGDPIKEPVCKLYHDELCICDDIIGSIMCPRYCANHCGPVDRTVTCPGPQAVKTIIIGY</sequence>